<dbReference type="STRING" id="938405.SAMN02927895_00173"/>
<name>A0A1G6U3M6_9PROT</name>
<dbReference type="PRINTS" id="PR01438">
    <property type="entry name" value="UNVRSLSTRESS"/>
</dbReference>
<dbReference type="InterPro" id="IPR006016">
    <property type="entry name" value="UspA"/>
</dbReference>
<evidence type="ECO:0000259" key="2">
    <source>
        <dbReference type="Pfam" id="PF00582"/>
    </source>
</evidence>
<comment type="similarity">
    <text evidence="1">Belongs to the universal stress protein A family.</text>
</comment>
<gene>
    <name evidence="3" type="ORF">SAMN04487779_100718</name>
</gene>
<dbReference type="AlphaFoldDB" id="A0A1G6U3M6"/>
<organism evidence="3 4">
    <name type="scientific">Belnapia rosea</name>
    <dbReference type="NCBI Taxonomy" id="938405"/>
    <lineage>
        <taxon>Bacteria</taxon>
        <taxon>Pseudomonadati</taxon>
        <taxon>Pseudomonadota</taxon>
        <taxon>Alphaproteobacteria</taxon>
        <taxon>Acetobacterales</taxon>
        <taxon>Roseomonadaceae</taxon>
        <taxon>Belnapia</taxon>
    </lineage>
</organism>
<protein>
    <submittedName>
        <fullName evidence="3">Nucleotide-binding universal stress protein, UspA family</fullName>
    </submittedName>
</protein>
<evidence type="ECO:0000313" key="4">
    <source>
        <dbReference type="Proteomes" id="UP000198925"/>
    </source>
</evidence>
<evidence type="ECO:0000256" key="1">
    <source>
        <dbReference type="ARBA" id="ARBA00008791"/>
    </source>
</evidence>
<feature type="domain" description="UspA" evidence="2">
    <location>
        <begin position="1"/>
        <end position="123"/>
    </location>
</feature>
<dbReference type="EMBL" id="FMZX01000007">
    <property type="protein sequence ID" value="SDD35286.1"/>
    <property type="molecule type" value="Genomic_DNA"/>
</dbReference>
<dbReference type="Proteomes" id="UP000198925">
    <property type="component" value="Unassembled WGS sequence"/>
</dbReference>
<reference evidence="3 4" key="1">
    <citation type="submission" date="2016-10" db="EMBL/GenBank/DDBJ databases">
        <authorList>
            <person name="de Groot N.N."/>
        </authorList>
    </citation>
    <scope>NUCLEOTIDE SEQUENCE [LARGE SCALE GENOMIC DNA]</scope>
    <source>
        <strain evidence="3 4">CPCC 100156</strain>
    </source>
</reference>
<keyword evidence="4" id="KW-1185">Reference proteome</keyword>
<accession>A0A1G6U3M6</accession>
<proteinExistence type="inferred from homology"/>
<feature type="domain" description="UspA" evidence="2">
    <location>
        <begin position="158"/>
        <end position="274"/>
    </location>
</feature>
<dbReference type="SUPFAM" id="SSF52402">
    <property type="entry name" value="Adenine nucleotide alpha hydrolases-like"/>
    <property type="match status" value="2"/>
</dbReference>
<dbReference type="InterPro" id="IPR006015">
    <property type="entry name" value="Universal_stress_UspA"/>
</dbReference>
<dbReference type="PANTHER" id="PTHR46268">
    <property type="entry name" value="STRESS RESPONSE PROTEIN NHAX"/>
    <property type="match status" value="1"/>
</dbReference>
<sequence>MLRSLLFALDDTPGALAARDAALALAARTGAALTAAAILDRPHTSGAHEALPIGGAAFAEHRDAARAARLEAEAAAALAAFRAAAGTLPVRTVTLEEAPAPALLRASAAHDLILLGRDSTLGLEETEDGLAPVIPTLLKDGARPLLVVPAGAPAEGPVLVGYDGSVPAMRSLQSFALLGLAEGSPVKLLAADPAPESAARLAAEGAGFLRRHGLAVEESAVAAGHPAELLLAEAVTLRARLLVMGAFENGRLRSLLLGSTTRRLLREAPCAIYVQH</sequence>
<dbReference type="CDD" id="cd00293">
    <property type="entry name" value="USP-like"/>
    <property type="match status" value="1"/>
</dbReference>
<dbReference type="PANTHER" id="PTHR46268:SF15">
    <property type="entry name" value="UNIVERSAL STRESS PROTEIN HP_0031"/>
    <property type="match status" value="1"/>
</dbReference>
<evidence type="ECO:0000313" key="3">
    <source>
        <dbReference type="EMBL" id="SDD35286.1"/>
    </source>
</evidence>
<dbReference type="RefSeq" id="WP_090663642.1">
    <property type="nucleotide sequence ID" value="NZ_FMZX01000007.1"/>
</dbReference>
<dbReference type="Gene3D" id="3.40.50.12370">
    <property type="match status" value="1"/>
</dbReference>
<dbReference type="Pfam" id="PF00582">
    <property type="entry name" value="Usp"/>
    <property type="match status" value="2"/>
</dbReference>